<proteinExistence type="predicted"/>
<dbReference type="SMART" id="SM00563">
    <property type="entry name" value="PlsC"/>
    <property type="match status" value="1"/>
</dbReference>
<dbReference type="Pfam" id="PF01553">
    <property type="entry name" value="Acyltransferase"/>
    <property type="match status" value="1"/>
</dbReference>
<keyword evidence="4" id="KW-1133">Transmembrane helix</keyword>
<dbReference type="PANTHER" id="PTHR10434">
    <property type="entry name" value="1-ACYL-SN-GLYCEROL-3-PHOSPHATE ACYLTRANSFERASE"/>
    <property type="match status" value="1"/>
</dbReference>
<dbReference type="CDD" id="cd07989">
    <property type="entry name" value="LPLAT_AGPAT-like"/>
    <property type="match status" value="1"/>
</dbReference>
<dbReference type="RefSeq" id="WP_211545689.1">
    <property type="nucleotide sequence ID" value="NZ_JAGTUF010000001.1"/>
</dbReference>
<feature type="transmembrane region" description="Helical" evidence="4">
    <location>
        <begin position="56"/>
        <end position="75"/>
    </location>
</feature>
<comment type="caution">
    <text evidence="6">The sequence shown here is derived from an EMBL/GenBank/DDBJ whole genome shotgun (WGS) entry which is preliminary data.</text>
</comment>
<accession>A0ABS5I6X3</accession>
<keyword evidence="4" id="KW-0812">Transmembrane</keyword>
<evidence type="ECO:0000256" key="3">
    <source>
        <dbReference type="ARBA" id="ARBA00023315"/>
    </source>
</evidence>
<evidence type="ECO:0000256" key="4">
    <source>
        <dbReference type="SAM" id="Phobius"/>
    </source>
</evidence>
<keyword evidence="3 6" id="KW-0012">Acyltransferase</keyword>
<feature type="domain" description="Phospholipid/glycerol acyltransferase" evidence="5">
    <location>
        <begin position="93"/>
        <end position="202"/>
    </location>
</feature>
<dbReference type="GO" id="GO:0016746">
    <property type="term" value="F:acyltransferase activity"/>
    <property type="evidence" value="ECO:0007669"/>
    <property type="project" value="UniProtKB-KW"/>
</dbReference>
<dbReference type="SUPFAM" id="SSF69593">
    <property type="entry name" value="Glycerol-3-phosphate (1)-acyltransferase"/>
    <property type="match status" value="1"/>
</dbReference>
<comment type="pathway">
    <text evidence="1">Lipid metabolism.</text>
</comment>
<keyword evidence="7" id="KW-1185">Reference proteome</keyword>
<evidence type="ECO:0000313" key="7">
    <source>
        <dbReference type="Proteomes" id="UP000680714"/>
    </source>
</evidence>
<reference evidence="6 7" key="1">
    <citation type="submission" date="2021-04" db="EMBL/GenBank/DDBJ databases">
        <title>Magnetospirillum sulfuroxidans sp. nov., a facultative chemolithoautotrophic sulfur-oxidizing alphaproteobacterium isolated from freshwater sediment and proposals for Paramagetospirillum gen. nov., and Magnetospirillaceae fam. nov.</title>
        <authorList>
            <person name="Koziaeva V."/>
            <person name="Geelhoed J.S."/>
            <person name="Sorokin D.Y."/>
            <person name="Grouzdev D.S."/>
        </authorList>
    </citation>
    <scope>NUCLEOTIDE SEQUENCE [LARGE SCALE GENOMIC DNA]</scope>
    <source>
        <strain evidence="6 7">J10</strain>
    </source>
</reference>
<dbReference type="PANTHER" id="PTHR10434:SF66">
    <property type="entry name" value="PHOSPHOLIPID_GLYCEROL ACYLTRANSFERASE DOMAIN-CONTAINING PROTEIN"/>
    <property type="match status" value="1"/>
</dbReference>
<keyword evidence="2" id="KW-0808">Transferase</keyword>
<evidence type="ECO:0000259" key="5">
    <source>
        <dbReference type="SMART" id="SM00563"/>
    </source>
</evidence>
<protein>
    <submittedName>
        <fullName evidence="6">1-acyl-sn-glycerol-3-phosphate acyltransferase</fullName>
    </submittedName>
</protein>
<sequence length="284" mass="31404">MHGGGVMRLNPGRVWRALGVGFFLMLIGVGGTLMAVTVFPLLTLVSRDPVTRQRRVLYAIHLAFRLYCGGIRWMGVASIETVGTERLRALRGALIVANHPSLLDVVMIMAATPSVQCIVKAGLWRHPFFRLTVGGARFIRNDLEPEALLAACAEALREGRNLIVFPEGTRTLPGVRPKLQRGFANMAIAVACPVQVVTITCDPPILHKGHSWWRAPEKRSCFRLEVGELLDVGQFTHGRARPLAARRMVAYLENFYAEKLGYGHAGTRIEETDRRCPETGRCVA</sequence>
<keyword evidence="4" id="KW-0472">Membrane</keyword>
<dbReference type="EMBL" id="JAGTUF010000001">
    <property type="protein sequence ID" value="MBR9970175.1"/>
    <property type="molecule type" value="Genomic_DNA"/>
</dbReference>
<name>A0ABS5I6X3_9PROT</name>
<feature type="transmembrane region" description="Helical" evidence="4">
    <location>
        <begin position="20"/>
        <end position="44"/>
    </location>
</feature>
<dbReference type="InterPro" id="IPR002123">
    <property type="entry name" value="Plipid/glycerol_acylTrfase"/>
</dbReference>
<dbReference type="Proteomes" id="UP000680714">
    <property type="component" value="Unassembled WGS sequence"/>
</dbReference>
<evidence type="ECO:0000256" key="2">
    <source>
        <dbReference type="ARBA" id="ARBA00022679"/>
    </source>
</evidence>
<organism evidence="6 7">
    <name type="scientific">Magnetospirillum sulfuroxidans</name>
    <dbReference type="NCBI Taxonomy" id="611300"/>
    <lineage>
        <taxon>Bacteria</taxon>
        <taxon>Pseudomonadati</taxon>
        <taxon>Pseudomonadota</taxon>
        <taxon>Alphaproteobacteria</taxon>
        <taxon>Rhodospirillales</taxon>
        <taxon>Rhodospirillaceae</taxon>
        <taxon>Magnetospirillum</taxon>
    </lineage>
</organism>
<evidence type="ECO:0000256" key="1">
    <source>
        <dbReference type="ARBA" id="ARBA00005189"/>
    </source>
</evidence>
<gene>
    <name evidence="6" type="ORF">KEC16_00425</name>
</gene>
<evidence type="ECO:0000313" key="6">
    <source>
        <dbReference type="EMBL" id="MBR9970175.1"/>
    </source>
</evidence>